<protein>
    <submittedName>
        <fullName evidence="1">Uncharacterized protein</fullName>
    </submittedName>
</protein>
<evidence type="ECO:0000313" key="1">
    <source>
        <dbReference type="EMBL" id="RGP37619.1"/>
    </source>
</evidence>
<evidence type="ECO:0000313" key="2">
    <source>
        <dbReference type="Proteomes" id="UP000284547"/>
    </source>
</evidence>
<comment type="caution">
    <text evidence="1">The sequence shown here is derived from an EMBL/GenBank/DDBJ whole genome shotgun (WGS) entry which is preliminary data.</text>
</comment>
<keyword evidence="2" id="KW-1185">Reference proteome</keyword>
<reference evidence="1 2" key="1">
    <citation type="submission" date="2018-08" db="EMBL/GenBank/DDBJ databases">
        <title>Flavobacterium tibetense sp. nov., isolated from a wetland YonghuCo on Tibetan Plateau.</title>
        <authorList>
            <person name="Phurbu D."/>
            <person name="Lu H."/>
            <person name="Xing P."/>
        </authorList>
    </citation>
    <scope>NUCLEOTIDE SEQUENCE [LARGE SCALE GENOMIC DNA]</scope>
    <source>
        <strain evidence="1 2">DJC</strain>
    </source>
</reference>
<dbReference type="AlphaFoldDB" id="A0A411Z3H9"/>
<proteinExistence type="predicted"/>
<gene>
    <name evidence="1" type="ORF">D1012_06760</name>
</gene>
<dbReference type="Proteomes" id="UP000284547">
    <property type="component" value="Unassembled WGS sequence"/>
</dbReference>
<dbReference type="EMBL" id="QWEY01000003">
    <property type="protein sequence ID" value="RGP37619.1"/>
    <property type="molecule type" value="Genomic_DNA"/>
</dbReference>
<name>A0A411Z3H9_9RHOB</name>
<sequence length="65" mass="8069">MPLTMPRQHLMEYFRVFLGVYPQNRNHQHRMLRRHLHGSRLVIRMSVRLSHQSRNSEQTVEHDWH</sequence>
<accession>A0A411Z3H9</accession>
<organism evidence="1 2">
    <name type="scientific">Pseudotabrizicola alkalilacus</name>
    <dbReference type="NCBI Taxonomy" id="2305252"/>
    <lineage>
        <taxon>Bacteria</taxon>
        <taxon>Pseudomonadati</taxon>
        <taxon>Pseudomonadota</taxon>
        <taxon>Alphaproteobacteria</taxon>
        <taxon>Rhodobacterales</taxon>
        <taxon>Paracoccaceae</taxon>
        <taxon>Pseudotabrizicola</taxon>
    </lineage>
</organism>